<evidence type="ECO:0000256" key="4">
    <source>
        <dbReference type="PIRNR" id="PIRNR000124"/>
    </source>
</evidence>
<organism evidence="6 7">
    <name type="scientific">Mesobacillus foraminis</name>
    <dbReference type="NCBI Taxonomy" id="279826"/>
    <lineage>
        <taxon>Bacteria</taxon>
        <taxon>Bacillati</taxon>
        <taxon>Bacillota</taxon>
        <taxon>Bacilli</taxon>
        <taxon>Bacillales</taxon>
        <taxon>Bacillaceae</taxon>
        <taxon>Mesobacillus</taxon>
    </lineage>
</organism>
<dbReference type="InterPro" id="IPR014027">
    <property type="entry name" value="UDP-Glc/GDP-Man_DH_C"/>
</dbReference>
<dbReference type="InterPro" id="IPR036291">
    <property type="entry name" value="NAD(P)-bd_dom_sf"/>
</dbReference>
<evidence type="ECO:0000256" key="3">
    <source>
        <dbReference type="ARBA" id="ARBA00023027"/>
    </source>
</evidence>
<sequence length="432" mass="47404">MTNMNQPLENVAVVGLGKIGLPLAATFANNGYNVFGADVNEKVVSSVNQGKSHVKNEPGLEELVESAYRIRTLTATQNTAEAVRKSNIVIVIVPVLVDDQNHVDYTYIDSAVESIAKGITKGTLVVFETTIPTGDTRNRFGKRIEEVSGLSMGEDFYLAYSPERVYSNRIIEDLKKYPKVVGGLDKKSLELASSFYRKALKCELIEVSSLETAEFSKVAECVYRDVNIALANELAKFADQKGVKMSEVIQASNSQPYSNIHYPGIGVGGHCIPIYPYFFINRGLTNGVTELSRTINDTMSDYAIAKIEKEMGSLQGKNVLILGLAFRENVKETTKSSTLLLIKQLKEKQTKIYVNDPLYTDSEIAGFGVTPLSLEDETAAEMDVVILQAFHKQYETLAFSKFASCKVLLDGRNALNSADISQAGIKYIGIGN</sequence>
<dbReference type="NCBIfam" id="TIGR03026">
    <property type="entry name" value="NDP-sugDHase"/>
    <property type="match status" value="1"/>
</dbReference>
<keyword evidence="3" id="KW-0520">NAD</keyword>
<dbReference type="PANTHER" id="PTHR43491">
    <property type="entry name" value="UDP-N-ACETYL-D-MANNOSAMINE DEHYDROGENASE"/>
    <property type="match status" value="1"/>
</dbReference>
<evidence type="ECO:0000259" key="5">
    <source>
        <dbReference type="SMART" id="SM00984"/>
    </source>
</evidence>
<comment type="caution">
    <text evidence="6">The sequence shown here is derived from an EMBL/GenBank/DDBJ whole genome shotgun (WGS) entry which is preliminary data.</text>
</comment>
<keyword evidence="2" id="KW-0560">Oxidoreductase</keyword>
<protein>
    <submittedName>
        <fullName evidence="6">Nucleotide sugar dehydrogenase</fullName>
    </submittedName>
</protein>
<name>A0A4R2BMQ2_9BACI</name>
<dbReference type="GO" id="GO:0016616">
    <property type="term" value="F:oxidoreductase activity, acting on the CH-OH group of donors, NAD or NADP as acceptor"/>
    <property type="evidence" value="ECO:0007669"/>
    <property type="project" value="InterPro"/>
</dbReference>
<comment type="similarity">
    <text evidence="1 4">Belongs to the UDP-glucose/GDP-mannose dehydrogenase family.</text>
</comment>
<keyword evidence="7" id="KW-1185">Reference proteome</keyword>
<accession>A0A4R2BMQ2</accession>
<dbReference type="Pfam" id="PF03720">
    <property type="entry name" value="UDPG_MGDP_dh_C"/>
    <property type="match status" value="1"/>
</dbReference>
<dbReference type="GO" id="GO:0016628">
    <property type="term" value="F:oxidoreductase activity, acting on the CH-CH group of donors, NAD or NADP as acceptor"/>
    <property type="evidence" value="ECO:0007669"/>
    <property type="project" value="InterPro"/>
</dbReference>
<dbReference type="RefSeq" id="WP_241993770.1">
    <property type="nucleotide sequence ID" value="NZ_JABUHM010000006.1"/>
</dbReference>
<dbReference type="EMBL" id="SLVV01000001">
    <property type="protein sequence ID" value="TCN27842.1"/>
    <property type="molecule type" value="Genomic_DNA"/>
</dbReference>
<dbReference type="InterPro" id="IPR028359">
    <property type="entry name" value="UDP_ManNAc/GlcNAc_DH"/>
</dbReference>
<dbReference type="PIRSF" id="PIRSF000124">
    <property type="entry name" value="UDPglc_GDPman_dh"/>
    <property type="match status" value="1"/>
</dbReference>
<feature type="domain" description="UDP-glucose/GDP-mannose dehydrogenase C-terminal" evidence="5">
    <location>
        <begin position="320"/>
        <end position="417"/>
    </location>
</feature>
<evidence type="ECO:0000313" key="7">
    <source>
        <dbReference type="Proteomes" id="UP000295689"/>
    </source>
</evidence>
<dbReference type="GO" id="GO:0051287">
    <property type="term" value="F:NAD binding"/>
    <property type="evidence" value="ECO:0007669"/>
    <property type="project" value="InterPro"/>
</dbReference>
<dbReference type="Proteomes" id="UP000295689">
    <property type="component" value="Unassembled WGS sequence"/>
</dbReference>
<dbReference type="PANTHER" id="PTHR43491:SF2">
    <property type="entry name" value="UDP-N-ACETYL-D-MANNOSAMINE DEHYDROGENASE"/>
    <property type="match status" value="1"/>
</dbReference>
<dbReference type="SUPFAM" id="SSF52413">
    <property type="entry name" value="UDP-glucose/GDP-mannose dehydrogenase C-terminal domain"/>
    <property type="match status" value="1"/>
</dbReference>
<dbReference type="InterPro" id="IPR036220">
    <property type="entry name" value="UDP-Glc/GDP-Man_DH_C_sf"/>
</dbReference>
<evidence type="ECO:0000256" key="1">
    <source>
        <dbReference type="ARBA" id="ARBA00006601"/>
    </source>
</evidence>
<dbReference type="Gene3D" id="3.40.50.720">
    <property type="entry name" value="NAD(P)-binding Rossmann-like Domain"/>
    <property type="match status" value="2"/>
</dbReference>
<dbReference type="SUPFAM" id="SSF51735">
    <property type="entry name" value="NAD(P)-binding Rossmann-fold domains"/>
    <property type="match status" value="1"/>
</dbReference>
<proteinExistence type="inferred from homology"/>
<reference evidence="6 7" key="1">
    <citation type="journal article" date="2015" name="Stand. Genomic Sci.">
        <title>Genomic Encyclopedia of Bacterial and Archaeal Type Strains, Phase III: the genomes of soil and plant-associated and newly described type strains.</title>
        <authorList>
            <person name="Whitman W.B."/>
            <person name="Woyke T."/>
            <person name="Klenk H.P."/>
            <person name="Zhou Y."/>
            <person name="Lilburn T.G."/>
            <person name="Beck B.J."/>
            <person name="De Vos P."/>
            <person name="Vandamme P."/>
            <person name="Eisen J.A."/>
            <person name="Garrity G."/>
            <person name="Hugenholtz P."/>
            <person name="Kyrpides N.C."/>
        </authorList>
    </citation>
    <scope>NUCLEOTIDE SEQUENCE [LARGE SCALE GENOMIC DNA]</scope>
    <source>
        <strain evidence="6 7">CV53</strain>
    </source>
</reference>
<evidence type="ECO:0000313" key="6">
    <source>
        <dbReference type="EMBL" id="TCN27842.1"/>
    </source>
</evidence>
<dbReference type="AlphaFoldDB" id="A0A4R2BMQ2"/>
<dbReference type="SMART" id="SM00984">
    <property type="entry name" value="UDPG_MGDP_dh_C"/>
    <property type="match status" value="1"/>
</dbReference>
<dbReference type="GO" id="GO:0000271">
    <property type="term" value="P:polysaccharide biosynthetic process"/>
    <property type="evidence" value="ECO:0007669"/>
    <property type="project" value="InterPro"/>
</dbReference>
<evidence type="ECO:0000256" key="2">
    <source>
        <dbReference type="ARBA" id="ARBA00023002"/>
    </source>
</evidence>
<dbReference type="Pfam" id="PF00984">
    <property type="entry name" value="UDPG_MGDP_dh"/>
    <property type="match status" value="1"/>
</dbReference>
<dbReference type="SUPFAM" id="SSF48179">
    <property type="entry name" value="6-phosphogluconate dehydrogenase C-terminal domain-like"/>
    <property type="match status" value="1"/>
</dbReference>
<dbReference type="InterPro" id="IPR017476">
    <property type="entry name" value="UDP-Glc/GDP-Man"/>
</dbReference>
<dbReference type="Pfam" id="PF03721">
    <property type="entry name" value="UDPG_MGDP_dh_N"/>
    <property type="match status" value="1"/>
</dbReference>
<dbReference type="PIRSF" id="PIRSF500136">
    <property type="entry name" value="UDP_ManNAc_DH"/>
    <property type="match status" value="1"/>
</dbReference>
<dbReference type="InterPro" id="IPR008927">
    <property type="entry name" value="6-PGluconate_DH-like_C_sf"/>
</dbReference>
<dbReference type="InterPro" id="IPR001732">
    <property type="entry name" value="UDP-Glc/GDP-Man_DH_N"/>
</dbReference>
<gene>
    <name evidence="6" type="ORF">EV146_101170</name>
</gene>
<dbReference type="InterPro" id="IPR014026">
    <property type="entry name" value="UDP-Glc/GDP-Man_DH_dimer"/>
</dbReference>